<accession>A0A7F8KEZ3</accession>
<dbReference type="Pfam" id="PF15380">
    <property type="entry name" value="DUF4607"/>
    <property type="match status" value="1"/>
</dbReference>
<dbReference type="Proteomes" id="UP000248483">
    <property type="component" value="Unplaced"/>
</dbReference>
<dbReference type="KEGG" id="dle:111187863"/>
<reference evidence="3" key="1">
    <citation type="submission" date="2025-08" db="UniProtKB">
        <authorList>
            <consortium name="RefSeq"/>
        </authorList>
    </citation>
    <scope>IDENTIFICATION</scope>
    <source>
        <tissue evidence="3">Blood</tissue>
    </source>
</reference>
<dbReference type="PANTHER" id="PTHR40708:SF1">
    <property type="entry name" value="RIKEN CDNA 1700113H08 GENE"/>
    <property type="match status" value="1"/>
</dbReference>
<keyword evidence="2" id="KW-1185">Reference proteome</keyword>
<evidence type="ECO:0000313" key="3">
    <source>
        <dbReference type="RefSeq" id="XP_030619325.1"/>
    </source>
</evidence>
<proteinExistence type="predicted"/>
<dbReference type="PANTHER" id="PTHR40708">
    <property type="entry name" value="RIKEN CDNA 1700113H08 GENE"/>
    <property type="match status" value="1"/>
</dbReference>
<evidence type="ECO:0000313" key="2">
    <source>
        <dbReference type="Proteomes" id="UP000248483"/>
    </source>
</evidence>
<dbReference type="InParanoid" id="A0A7F8KEZ3"/>
<sequence length="317" mass="34502">MGGRRECQRIRLEVICDLDGSLEPGGSTCDADPITVAQRLRDAQNRAALRPQGPAERASSPDEAAGGTAGTWPTQLQVDARVAVLALPKSSCCISIVRSATLWESRISHANVIFPERIQTPVTYRRLLCALQSSIPRPPAVSIASFDKESHGEANPSPTPSSEWEETPLIFTVRQEMNMGARGSPRQAWGSSFLEQGMTKTPIQVHSVNPVHLEATGTHINRHLRFQSQPPCNSKGDSVPSGEYHFVVPNSFFLFSVGHISFLTSIETAKLFDPTCHKEFVPHNGDGVHRVPLRNVPPSGTARTPLCFALAGGDRQE</sequence>
<evidence type="ECO:0000256" key="1">
    <source>
        <dbReference type="SAM" id="MobiDB-lite"/>
    </source>
</evidence>
<feature type="region of interest" description="Disordered" evidence="1">
    <location>
        <begin position="46"/>
        <end position="72"/>
    </location>
</feature>
<gene>
    <name evidence="3" type="primary">CUNH12orf42</name>
</gene>
<dbReference type="InterPro" id="IPR029288">
    <property type="entry name" value="DUF4607"/>
</dbReference>
<organism evidence="2 3">
    <name type="scientific">Delphinapterus leucas</name>
    <name type="common">Beluga whale</name>
    <dbReference type="NCBI Taxonomy" id="9749"/>
    <lineage>
        <taxon>Eukaryota</taxon>
        <taxon>Metazoa</taxon>
        <taxon>Chordata</taxon>
        <taxon>Craniata</taxon>
        <taxon>Vertebrata</taxon>
        <taxon>Euteleostomi</taxon>
        <taxon>Mammalia</taxon>
        <taxon>Eutheria</taxon>
        <taxon>Laurasiatheria</taxon>
        <taxon>Artiodactyla</taxon>
        <taxon>Whippomorpha</taxon>
        <taxon>Cetacea</taxon>
        <taxon>Odontoceti</taxon>
        <taxon>Monodontidae</taxon>
        <taxon>Delphinapterus</taxon>
    </lineage>
</organism>
<dbReference type="GeneID" id="111187863"/>
<dbReference type="AlphaFoldDB" id="A0A7F8KEZ3"/>
<name>A0A7F8KEZ3_DELLE</name>
<dbReference type="CTD" id="101650518"/>
<protein>
    <submittedName>
        <fullName evidence="3">Uncharacterized protein C12orf42 homolog</fullName>
    </submittedName>
</protein>
<dbReference type="RefSeq" id="XP_030619325.1">
    <property type="nucleotide sequence ID" value="XM_030763465.1"/>
</dbReference>